<evidence type="ECO:0000313" key="3">
    <source>
        <dbReference type="EMBL" id="TKA12721.1"/>
    </source>
</evidence>
<dbReference type="Proteomes" id="UP000305778">
    <property type="component" value="Unassembled WGS sequence"/>
</dbReference>
<gene>
    <name evidence="3" type="ORF">FCI23_04990</name>
</gene>
<name>A0A4U0SVR7_9ACTN</name>
<feature type="domain" description="DUF1980" evidence="2">
    <location>
        <begin position="138"/>
        <end position="225"/>
    </location>
</feature>
<evidence type="ECO:0000313" key="4">
    <source>
        <dbReference type="Proteomes" id="UP000305778"/>
    </source>
</evidence>
<feature type="transmembrane region" description="Helical" evidence="1">
    <location>
        <begin position="71"/>
        <end position="90"/>
    </location>
</feature>
<keyword evidence="1" id="KW-1133">Transmembrane helix</keyword>
<dbReference type="InterPro" id="IPR052955">
    <property type="entry name" value="UPF0703_membrane_permease"/>
</dbReference>
<dbReference type="OrthoDB" id="359029at2"/>
<organism evidence="3 4">
    <name type="scientific">Actinacidiphila oryziradicis</name>
    <dbReference type="NCBI Taxonomy" id="2571141"/>
    <lineage>
        <taxon>Bacteria</taxon>
        <taxon>Bacillati</taxon>
        <taxon>Actinomycetota</taxon>
        <taxon>Actinomycetes</taxon>
        <taxon>Kitasatosporales</taxon>
        <taxon>Streptomycetaceae</taxon>
        <taxon>Actinacidiphila</taxon>
    </lineage>
</organism>
<keyword evidence="1" id="KW-0812">Transmembrane</keyword>
<proteinExistence type="predicted"/>
<dbReference type="Pfam" id="PF21537">
    <property type="entry name" value="DUF1980_C"/>
    <property type="match status" value="1"/>
</dbReference>
<keyword evidence="4" id="KW-1185">Reference proteome</keyword>
<dbReference type="PANTHER" id="PTHR40047">
    <property type="entry name" value="UPF0703 PROTEIN YCGQ"/>
    <property type="match status" value="1"/>
</dbReference>
<dbReference type="PANTHER" id="PTHR40047:SF1">
    <property type="entry name" value="UPF0703 PROTEIN YCGQ"/>
    <property type="match status" value="1"/>
</dbReference>
<dbReference type="AlphaFoldDB" id="A0A4U0SVR7"/>
<accession>A0A4U0SVR7</accession>
<reference evidence="3 4" key="1">
    <citation type="submission" date="2019-04" db="EMBL/GenBank/DDBJ databases">
        <title>Streptomyces oryziradicis sp. nov., a novel actinomycete isolated from rhizosphere soil of rice (Oryza sativa L.).</title>
        <authorList>
            <person name="Li C."/>
        </authorList>
    </citation>
    <scope>NUCLEOTIDE SEQUENCE [LARGE SCALE GENOMIC DNA]</scope>
    <source>
        <strain evidence="3 4">NEAU-C40</strain>
    </source>
</reference>
<evidence type="ECO:0000259" key="2">
    <source>
        <dbReference type="Pfam" id="PF21537"/>
    </source>
</evidence>
<feature type="transmembrane region" description="Helical" evidence="1">
    <location>
        <begin position="21"/>
        <end position="39"/>
    </location>
</feature>
<dbReference type="InterPro" id="IPR015402">
    <property type="entry name" value="DUF1980"/>
</dbReference>
<comment type="caution">
    <text evidence="3">The sequence shown here is derived from an EMBL/GenBank/DDBJ whole genome shotgun (WGS) entry which is preliminary data.</text>
</comment>
<dbReference type="InterPro" id="IPR048447">
    <property type="entry name" value="DUF1980_C"/>
</dbReference>
<dbReference type="EMBL" id="SUMC01000003">
    <property type="protein sequence ID" value="TKA12721.1"/>
    <property type="molecule type" value="Genomic_DNA"/>
</dbReference>
<keyword evidence="1" id="KW-0472">Membrane</keyword>
<sequence length="234" mass="24867">MLHIALFSDLYLRYVKAGVRPLLIASGVLLVVLGVIAAARDGFPFSRDEPGHGAHPDHDDHGHDHTKGPRIAWLLYVPALLLLLFAPPALGSYTASRDDTATTSGAGTFPALSAEDPLALSVSEFSSRADWDTGTSLRGRTVRLTGFVTPGSHGTWYLTRLIVTCCAADATALKVEMHGATALPSDAWVTVTGTWRPTGKIGTDSARPALDTATVERIAEPGDPYKDLARITTP</sequence>
<dbReference type="NCBIfam" id="TIGR03943">
    <property type="entry name" value="TIGR03943 family putative permease subunit"/>
    <property type="match status" value="1"/>
</dbReference>
<protein>
    <submittedName>
        <fullName evidence="3">TIGR03943 family protein</fullName>
    </submittedName>
</protein>
<evidence type="ECO:0000256" key="1">
    <source>
        <dbReference type="SAM" id="Phobius"/>
    </source>
</evidence>